<dbReference type="Proteomes" id="UP000325577">
    <property type="component" value="Linkage Group LG12"/>
</dbReference>
<dbReference type="EMBL" id="CM018035">
    <property type="protein sequence ID" value="KAA8542925.1"/>
    <property type="molecule type" value="Genomic_DNA"/>
</dbReference>
<keyword evidence="2" id="KW-1185">Reference proteome</keyword>
<gene>
    <name evidence="1" type="ORF">F0562_024077</name>
</gene>
<reference evidence="1 2" key="1">
    <citation type="submission" date="2019-09" db="EMBL/GenBank/DDBJ databases">
        <title>A chromosome-level genome assembly of the Chinese tupelo Nyssa sinensis.</title>
        <authorList>
            <person name="Yang X."/>
            <person name="Kang M."/>
            <person name="Yang Y."/>
            <person name="Xiong H."/>
            <person name="Wang M."/>
            <person name="Zhang Z."/>
            <person name="Wang Z."/>
            <person name="Wu H."/>
            <person name="Ma T."/>
            <person name="Liu J."/>
            <person name="Xi Z."/>
        </authorList>
    </citation>
    <scope>NUCLEOTIDE SEQUENCE [LARGE SCALE GENOMIC DNA]</scope>
    <source>
        <strain evidence="1">J267</strain>
        <tissue evidence="1">Leaf</tissue>
    </source>
</reference>
<proteinExistence type="predicted"/>
<evidence type="ECO:0000313" key="2">
    <source>
        <dbReference type="Proteomes" id="UP000325577"/>
    </source>
</evidence>
<dbReference type="AlphaFoldDB" id="A0A5J5BIE2"/>
<evidence type="ECO:0000313" key="1">
    <source>
        <dbReference type="EMBL" id="KAA8542925.1"/>
    </source>
</evidence>
<protein>
    <submittedName>
        <fullName evidence="1">Uncharacterized protein</fullName>
    </submittedName>
</protein>
<name>A0A5J5BIE2_9ASTE</name>
<organism evidence="1 2">
    <name type="scientific">Nyssa sinensis</name>
    <dbReference type="NCBI Taxonomy" id="561372"/>
    <lineage>
        <taxon>Eukaryota</taxon>
        <taxon>Viridiplantae</taxon>
        <taxon>Streptophyta</taxon>
        <taxon>Embryophyta</taxon>
        <taxon>Tracheophyta</taxon>
        <taxon>Spermatophyta</taxon>
        <taxon>Magnoliopsida</taxon>
        <taxon>eudicotyledons</taxon>
        <taxon>Gunneridae</taxon>
        <taxon>Pentapetalae</taxon>
        <taxon>asterids</taxon>
        <taxon>Cornales</taxon>
        <taxon>Nyssaceae</taxon>
        <taxon>Nyssa</taxon>
    </lineage>
</organism>
<accession>A0A5J5BIE2</accession>
<sequence>MQRETAGAVGGVGQRVKRGVRLRLTRKPGLREALTCACSVWTMRLRLKSGRSELAFGAVNLTVEIGKVAVGHEALGYCVDATVWFVSWAAGLGLGSTAPAWACNVKRLVQLVEWAKE</sequence>